<evidence type="ECO:0000256" key="1">
    <source>
        <dbReference type="SAM" id="MobiDB-lite"/>
    </source>
</evidence>
<organism evidence="2 3">
    <name type="scientific">Streptomyces cupreus</name>
    <dbReference type="NCBI Taxonomy" id="2759956"/>
    <lineage>
        <taxon>Bacteria</taxon>
        <taxon>Bacillati</taxon>
        <taxon>Actinomycetota</taxon>
        <taxon>Actinomycetes</taxon>
        <taxon>Kitasatosporales</taxon>
        <taxon>Streptomycetaceae</taxon>
        <taxon>Streptomyces</taxon>
    </lineage>
</organism>
<dbReference type="EMBL" id="JACMSF010000021">
    <property type="protein sequence ID" value="MBC2903994.1"/>
    <property type="molecule type" value="Genomic_DNA"/>
</dbReference>
<evidence type="ECO:0000313" key="3">
    <source>
        <dbReference type="Proteomes" id="UP000584670"/>
    </source>
</evidence>
<dbReference type="Proteomes" id="UP000584670">
    <property type="component" value="Unassembled WGS sequence"/>
</dbReference>
<accession>A0A7X1J5D6</accession>
<feature type="compositionally biased region" description="Polar residues" evidence="1">
    <location>
        <begin position="1"/>
        <end position="18"/>
    </location>
</feature>
<gene>
    <name evidence="2" type="ORF">H4N64_20665</name>
</gene>
<protein>
    <submittedName>
        <fullName evidence="2">Uncharacterized protein</fullName>
    </submittedName>
</protein>
<dbReference type="AlphaFoldDB" id="A0A7X1J5D6"/>
<evidence type="ECO:0000313" key="2">
    <source>
        <dbReference type="EMBL" id="MBC2903994.1"/>
    </source>
</evidence>
<proteinExistence type="predicted"/>
<feature type="region of interest" description="Disordered" evidence="1">
    <location>
        <begin position="1"/>
        <end position="21"/>
    </location>
</feature>
<sequence>MHSIAQASTATPNPSGQRSDTETFEALAVEHNLTVEEWDTTDLAEDLRDKFLALYIESRDRKTIAVPLGQDPAHRLAAVRAVLAHLEVTA</sequence>
<dbReference type="RefSeq" id="WP_186283868.1">
    <property type="nucleotide sequence ID" value="NZ_JACMSF010000021.1"/>
</dbReference>
<reference evidence="2 3" key="1">
    <citation type="submission" date="2020-08" db="EMBL/GenBank/DDBJ databases">
        <title>Streptomyces sp. PSKA01 genome sequencing and assembly.</title>
        <authorList>
            <person name="Mandal S."/>
            <person name="Maiti P.K."/>
            <person name="Das P."/>
        </authorList>
    </citation>
    <scope>NUCLEOTIDE SEQUENCE [LARGE SCALE GENOMIC DNA]</scope>
    <source>
        <strain evidence="2 3">PSKA01</strain>
    </source>
</reference>
<comment type="caution">
    <text evidence="2">The sequence shown here is derived from an EMBL/GenBank/DDBJ whole genome shotgun (WGS) entry which is preliminary data.</text>
</comment>
<name>A0A7X1J5D6_9ACTN</name>
<keyword evidence="3" id="KW-1185">Reference proteome</keyword>